<organism evidence="1 2">
    <name type="scientific">Actinomadura graeca</name>
    <dbReference type="NCBI Taxonomy" id="2750812"/>
    <lineage>
        <taxon>Bacteria</taxon>
        <taxon>Bacillati</taxon>
        <taxon>Actinomycetota</taxon>
        <taxon>Actinomycetes</taxon>
        <taxon>Streptosporangiales</taxon>
        <taxon>Thermomonosporaceae</taxon>
        <taxon>Actinomadura</taxon>
    </lineage>
</organism>
<reference evidence="1" key="1">
    <citation type="submission" date="2020-07" db="EMBL/GenBank/DDBJ databases">
        <authorList>
            <person name="Tarantini F.S."/>
            <person name="Hong K.W."/>
            <person name="Chan K.G."/>
        </authorList>
    </citation>
    <scope>NUCLEOTIDE SEQUENCE</scope>
    <source>
        <strain evidence="1">32-07</strain>
    </source>
</reference>
<gene>
    <name evidence="1" type="ORF">AGRA3207_004842</name>
</gene>
<evidence type="ECO:0000313" key="1">
    <source>
        <dbReference type="EMBL" id="QXJ23654.1"/>
    </source>
</evidence>
<name>A0ABX8QXS8_9ACTN</name>
<keyword evidence="2" id="KW-1185">Reference proteome</keyword>
<dbReference type="Gene3D" id="2.50.20.20">
    <property type="match status" value="1"/>
</dbReference>
<proteinExistence type="predicted"/>
<dbReference type="InterPro" id="IPR029046">
    <property type="entry name" value="LolA/LolB/LppX"/>
</dbReference>
<evidence type="ECO:0008006" key="3">
    <source>
        <dbReference type="Google" id="ProtNLM"/>
    </source>
</evidence>
<dbReference type="SUPFAM" id="SSF89392">
    <property type="entry name" value="Prokaryotic lipoproteins and lipoprotein localization factors"/>
    <property type="match status" value="1"/>
</dbReference>
<dbReference type="RefSeq" id="WP_231329342.1">
    <property type="nucleotide sequence ID" value="NZ_CP059572.1"/>
</dbReference>
<evidence type="ECO:0000313" key="2">
    <source>
        <dbReference type="Proteomes" id="UP001049518"/>
    </source>
</evidence>
<dbReference type="EMBL" id="CP059572">
    <property type="protein sequence ID" value="QXJ23654.1"/>
    <property type="molecule type" value="Genomic_DNA"/>
</dbReference>
<dbReference type="PROSITE" id="PS51257">
    <property type="entry name" value="PROKAR_LIPOPROTEIN"/>
    <property type="match status" value="1"/>
</dbReference>
<accession>A0ABX8QXS8</accession>
<protein>
    <recommendedName>
        <fullName evidence="3">LppX_LprAFG lipoprotein</fullName>
    </recommendedName>
</protein>
<dbReference type="Proteomes" id="UP001049518">
    <property type="component" value="Chromosome"/>
</dbReference>
<sequence>MIRRFTAGTAVATGLALSLTGCLGDAGGKVDEAGENIKLTAAQVLGRTAEKTGRTDSFKADLSMRMTGGRAEVGNVSMSGTMQYRTKPDLAYSMDFGQMSVGGRSMPGMKQVLVGRTMYMKIPALSQFGGGATAKPWLKISLDELGKKSGMNIDQLLQQSRQMDPVQNTKMLTASKDAREVGKETVDGVKTTHYTGTYRLEDALAKLPADQREQLRKNSATLGADAMSFDLWVDDQQLPRKMSMKSGRTSEGTMDLTMSYHDFGQPVQISAPPADQVSDFGALMTNLGGALKPPSGT</sequence>